<dbReference type="GO" id="GO:0006310">
    <property type="term" value="P:DNA recombination"/>
    <property type="evidence" value="ECO:0007669"/>
    <property type="project" value="UniProtKB-KW"/>
</dbReference>
<dbReference type="InterPro" id="IPR027417">
    <property type="entry name" value="P-loop_NTPase"/>
</dbReference>
<dbReference type="EC" id="5.6.2.3" evidence="1"/>
<name>A0A814TXQ5_9BILA</name>
<keyword evidence="1" id="KW-0234">DNA repair</keyword>
<keyword evidence="1" id="KW-0547">Nucleotide-binding</keyword>
<sequence length="927" mass="106574">MSLFKYTNASIRQLDLRSFNRVFNEEECITLSHTPLGVQYEVLFIDVKNRESVICLVKNMINLQKLHVLCKVEMNSKHLAVLANDDNSNDESTSNNDELIQWLKDYLSSTHIIGRRPSCKFQNDTLPNKDGYPRYRRRDNGITMTIGKYEVDNRWIVPYNPYLLMKYNAHINVEICATMKSIKYLFEYIYKGHDCANIKLQRPVQEGAAQGTLEWDEIKAHLDARYVSAPEAAWRLFEFPLHDKSHAIIRLAVHLPNQQPVYFAEGNERQALERATMKDTTLTAWFKLNSKNPDAQKYLYHDIPEHFVFERNGTWKHRVQGENVIGRMYSVSPSDVERYHLRLLLLYTPGACSFDDLKTVDGHICQTFMEAAKRRGLLRDDTEYERCMSEAVIFQMPQQLRSLFCVIHLYRNPTKPVDPWNSFKAHMAEDFMQQVDAETAEAMAFYAIDEKLKQQGRSCSDFGIPSLTSVPYSFESKVINKEEELRIGQEMYAMLNQDQRSIADAILASHGKQSTITTGSCFFIDGPGGTGKIYLYNTLYHLFMGQGVHVMTVAWTGIAASLLPEGRTAHSRFKLPVPILQTSTSSIRPNSKEAEEIRKTQIFIWDEAPMAPCYALNAVDILLRDIMNIDAPFGGKVMILGGDFRQGHDCANIKLQRPAQEGAAAAQGTLEWDEIKAHLDARYSHAIIRLAVHLPNRRPVYFAEENERQALERAAMKDTTLTAWFKLNSKNPDARQYLYHDIPQHFVFKRNGTWKHRLQVENVIGRMYSISPSDVERYHLRLLLLYIPGACSFDDLKTLDGQVCQTFMEAAKRRGLLCDDTEYERCMSEAVIFQMPQQLRTLFCVILLYCNPTKPVDLWNSFKAHMAKYFMQQVDAEIAEAMGFYAIDEKLKEQGRSCSDFGIPSSTPVPYSFESKVINKEEELRIG</sequence>
<dbReference type="InterPro" id="IPR010285">
    <property type="entry name" value="DNA_helicase_pif1-like_DEAD"/>
</dbReference>
<evidence type="ECO:0000259" key="2">
    <source>
        <dbReference type="Pfam" id="PF05970"/>
    </source>
</evidence>
<evidence type="ECO:0000313" key="4">
    <source>
        <dbReference type="Proteomes" id="UP000663864"/>
    </source>
</evidence>
<dbReference type="Pfam" id="PF05970">
    <property type="entry name" value="PIF1"/>
    <property type="match status" value="1"/>
</dbReference>
<dbReference type="SUPFAM" id="SSF52540">
    <property type="entry name" value="P-loop containing nucleoside triphosphate hydrolases"/>
    <property type="match status" value="1"/>
</dbReference>
<gene>
    <name evidence="3" type="ORF">ZHD862_LOCUS21037</name>
</gene>
<protein>
    <recommendedName>
        <fullName evidence="1">ATP-dependent DNA helicase</fullName>
        <ecNumber evidence="1">5.6.2.3</ecNumber>
    </recommendedName>
</protein>
<dbReference type="GO" id="GO:0043139">
    <property type="term" value="F:5'-3' DNA helicase activity"/>
    <property type="evidence" value="ECO:0007669"/>
    <property type="project" value="UniProtKB-EC"/>
</dbReference>
<dbReference type="GO" id="GO:0000723">
    <property type="term" value="P:telomere maintenance"/>
    <property type="evidence" value="ECO:0007669"/>
    <property type="project" value="InterPro"/>
</dbReference>
<feature type="domain" description="DNA helicase Pif1-like DEAD-box helicase" evidence="2">
    <location>
        <begin position="494"/>
        <end position="647"/>
    </location>
</feature>
<evidence type="ECO:0000313" key="3">
    <source>
        <dbReference type="EMBL" id="CAF1167671.1"/>
    </source>
</evidence>
<dbReference type="GO" id="GO:0016787">
    <property type="term" value="F:hydrolase activity"/>
    <property type="evidence" value="ECO:0007669"/>
    <property type="project" value="UniProtKB-KW"/>
</dbReference>
<dbReference type="PANTHER" id="PTHR10492:SF57">
    <property type="entry name" value="ATP-DEPENDENT DNA HELICASE"/>
    <property type="match status" value="1"/>
</dbReference>
<dbReference type="EMBL" id="CAJNOT010001228">
    <property type="protein sequence ID" value="CAF1167671.1"/>
    <property type="molecule type" value="Genomic_DNA"/>
</dbReference>
<proteinExistence type="inferred from homology"/>
<accession>A0A814TXQ5</accession>
<dbReference type="AlphaFoldDB" id="A0A814TXQ5"/>
<comment type="similarity">
    <text evidence="1">Belongs to the helicase family.</text>
</comment>
<keyword evidence="1" id="KW-0233">DNA recombination</keyword>
<evidence type="ECO:0000256" key="1">
    <source>
        <dbReference type="RuleBase" id="RU363044"/>
    </source>
</evidence>
<reference evidence="3" key="1">
    <citation type="submission" date="2021-02" db="EMBL/GenBank/DDBJ databases">
        <authorList>
            <person name="Nowell W R."/>
        </authorList>
    </citation>
    <scope>NUCLEOTIDE SEQUENCE</scope>
</reference>
<comment type="catalytic activity">
    <reaction evidence="1">
        <text>ATP + H2O = ADP + phosphate + H(+)</text>
        <dbReference type="Rhea" id="RHEA:13065"/>
        <dbReference type="ChEBI" id="CHEBI:15377"/>
        <dbReference type="ChEBI" id="CHEBI:15378"/>
        <dbReference type="ChEBI" id="CHEBI:30616"/>
        <dbReference type="ChEBI" id="CHEBI:43474"/>
        <dbReference type="ChEBI" id="CHEBI:456216"/>
        <dbReference type="EC" id="5.6.2.3"/>
    </reaction>
</comment>
<dbReference type="GO" id="GO:0006281">
    <property type="term" value="P:DNA repair"/>
    <property type="evidence" value="ECO:0007669"/>
    <property type="project" value="UniProtKB-KW"/>
</dbReference>
<dbReference type="GO" id="GO:0005524">
    <property type="term" value="F:ATP binding"/>
    <property type="evidence" value="ECO:0007669"/>
    <property type="project" value="UniProtKB-KW"/>
</dbReference>
<dbReference type="Proteomes" id="UP000663864">
    <property type="component" value="Unassembled WGS sequence"/>
</dbReference>
<keyword evidence="1" id="KW-0067">ATP-binding</keyword>
<dbReference type="Gene3D" id="3.40.50.300">
    <property type="entry name" value="P-loop containing nucleotide triphosphate hydrolases"/>
    <property type="match status" value="1"/>
</dbReference>
<comment type="cofactor">
    <cofactor evidence="1">
        <name>Mg(2+)</name>
        <dbReference type="ChEBI" id="CHEBI:18420"/>
    </cofactor>
</comment>
<keyword evidence="1" id="KW-0227">DNA damage</keyword>
<comment type="caution">
    <text evidence="3">The sequence shown here is derived from an EMBL/GenBank/DDBJ whole genome shotgun (WGS) entry which is preliminary data.</text>
</comment>
<dbReference type="PANTHER" id="PTHR10492">
    <property type="match status" value="1"/>
</dbReference>
<keyword evidence="1" id="KW-0347">Helicase</keyword>
<organism evidence="3 4">
    <name type="scientific">Rotaria sordida</name>
    <dbReference type="NCBI Taxonomy" id="392033"/>
    <lineage>
        <taxon>Eukaryota</taxon>
        <taxon>Metazoa</taxon>
        <taxon>Spiralia</taxon>
        <taxon>Gnathifera</taxon>
        <taxon>Rotifera</taxon>
        <taxon>Eurotatoria</taxon>
        <taxon>Bdelloidea</taxon>
        <taxon>Philodinida</taxon>
        <taxon>Philodinidae</taxon>
        <taxon>Rotaria</taxon>
    </lineage>
</organism>
<keyword evidence="1" id="KW-0378">Hydrolase</keyword>